<reference evidence="8" key="2">
    <citation type="submission" date="2020-04" db="EMBL/GenBank/DDBJ databases">
        <authorList>
            <consortium name="NCBI Genome Project"/>
        </authorList>
    </citation>
    <scope>NUCLEOTIDE SEQUENCE</scope>
    <source>
        <strain evidence="8">CBS 304.34</strain>
    </source>
</reference>
<dbReference type="Pfam" id="PF10017">
    <property type="entry name" value="Methyltransf_33"/>
    <property type="match status" value="1"/>
</dbReference>
<organism evidence="6">
    <name type="scientific">Mytilinidion resinicola</name>
    <dbReference type="NCBI Taxonomy" id="574789"/>
    <lineage>
        <taxon>Eukaryota</taxon>
        <taxon>Fungi</taxon>
        <taxon>Dikarya</taxon>
        <taxon>Ascomycota</taxon>
        <taxon>Pezizomycotina</taxon>
        <taxon>Dothideomycetes</taxon>
        <taxon>Pleosporomycetidae</taxon>
        <taxon>Mytilinidiales</taxon>
        <taxon>Mytilinidiaceae</taxon>
        <taxon>Mytilinidion</taxon>
    </lineage>
</organism>
<dbReference type="PANTHER" id="PTHR43397">
    <property type="entry name" value="ERGOTHIONEINE BIOSYNTHESIS PROTEIN 1"/>
    <property type="match status" value="1"/>
</dbReference>
<dbReference type="InterPro" id="IPR029063">
    <property type="entry name" value="SAM-dependent_MTases_sf"/>
</dbReference>
<evidence type="ECO:0000313" key="7">
    <source>
        <dbReference type="Proteomes" id="UP000504636"/>
    </source>
</evidence>
<dbReference type="InterPro" id="IPR016187">
    <property type="entry name" value="CTDL_fold"/>
</dbReference>
<dbReference type="InterPro" id="IPR042095">
    <property type="entry name" value="SUMF_sf"/>
</dbReference>
<keyword evidence="1" id="KW-0489">Methyltransferase</keyword>
<feature type="domain" description="Sulfatase-modifying factor enzyme-like" evidence="4">
    <location>
        <begin position="579"/>
        <end position="707"/>
    </location>
</feature>
<dbReference type="RefSeq" id="XP_033583323.1">
    <property type="nucleotide sequence ID" value="XM_033718870.1"/>
</dbReference>
<dbReference type="OrthoDB" id="659at2759"/>
<dbReference type="Pfam" id="PF03781">
    <property type="entry name" value="FGE-sulfatase"/>
    <property type="match status" value="2"/>
</dbReference>
<dbReference type="EMBL" id="MU003693">
    <property type="protein sequence ID" value="KAF2816359.1"/>
    <property type="molecule type" value="Genomic_DNA"/>
</dbReference>
<evidence type="ECO:0000313" key="6">
    <source>
        <dbReference type="EMBL" id="KAF2816359.1"/>
    </source>
</evidence>
<feature type="region of interest" description="Disordered" evidence="3">
    <location>
        <begin position="732"/>
        <end position="753"/>
    </location>
</feature>
<dbReference type="GeneID" id="54459763"/>
<dbReference type="GO" id="GO:0032259">
    <property type="term" value="P:methylation"/>
    <property type="evidence" value="ECO:0007669"/>
    <property type="project" value="UniProtKB-KW"/>
</dbReference>
<dbReference type="PANTHER" id="PTHR43397:SF1">
    <property type="entry name" value="ERGOTHIONEINE BIOSYNTHESIS PROTEIN 1"/>
    <property type="match status" value="1"/>
</dbReference>
<dbReference type="Gene3D" id="3.40.50.150">
    <property type="entry name" value="Vaccinia Virus protein VP39"/>
    <property type="match status" value="1"/>
</dbReference>
<protein>
    <recommendedName>
        <fullName evidence="9">DUF323 domain-containing protein</fullName>
    </recommendedName>
</protein>
<reference evidence="8" key="3">
    <citation type="submission" date="2025-04" db="UniProtKB">
        <authorList>
            <consortium name="RefSeq"/>
        </authorList>
    </citation>
    <scope>IDENTIFICATION</scope>
    <source>
        <strain evidence="8">CBS 304.34</strain>
    </source>
</reference>
<dbReference type="AlphaFoldDB" id="A0A6A6Z6M3"/>
<evidence type="ECO:0000256" key="2">
    <source>
        <dbReference type="ARBA" id="ARBA00022679"/>
    </source>
</evidence>
<name>A0A6A6Z6M3_9PEZI</name>
<dbReference type="InterPro" id="IPR017805">
    <property type="entry name" value="SAM_MeTrfase_EasF-type_put"/>
</dbReference>
<dbReference type="Proteomes" id="UP000504636">
    <property type="component" value="Unplaced"/>
</dbReference>
<keyword evidence="2" id="KW-0808">Transferase</keyword>
<dbReference type="GO" id="GO:0008168">
    <property type="term" value="F:methyltransferase activity"/>
    <property type="evidence" value="ECO:0007669"/>
    <property type="project" value="UniProtKB-KW"/>
</dbReference>
<feature type="domain" description="Sulfatase-modifying factor enzyme-like" evidence="4">
    <location>
        <begin position="777"/>
        <end position="875"/>
    </location>
</feature>
<gene>
    <name evidence="6 8" type="ORF">BDZ99DRAFT_458237</name>
</gene>
<dbReference type="InterPro" id="IPR019257">
    <property type="entry name" value="MeTrfase_dom"/>
</dbReference>
<dbReference type="Gene3D" id="3.90.1580.10">
    <property type="entry name" value="paralog of FGE (formylglycine-generating enzyme)"/>
    <property type="match status" value="1"/>
</dbReference>
<evidence type="ECO:0000259" key="5">
    <source>
        <dbReference type="Pfam" id="PF10017"/>
    </source>
</evidence>
<evidence type="ECO:0000313" key="8">
    <source>
        <dbReference type="RefSeq" id="XP_033583323.1"/>
    </source>
</evidence>
<evidence type="ECO:0008006" key="9">
    <source>
        <dbReference type="Google" id="ProtNLM"/>
    </source>
</evidence>
<evidence type="ECO:0000256" key="1">
    <source>
        <dbReference type="ARBA" id="ARBA00022603"/>
    </source>
</evidence>
<feature type="domain" description="Histidine-specific methyltransferase SAM-dependent" evidence="5">
    <location>
        <begin position="51"/>
        <end position="356"/>
    </location>
</feature>
<proteinExistence type="predicted"/>
<feature type="compositionally biased region" description="Polar residues" evidence="3">
    <location>
        <begin position="621"/>
        <end position="637"/>
    </location>
</feature>
<dbReference type="InterPro" id="IPR005532">
    <property type="entry name" value="SUMF_dom"/>
</dbReference>
<keyword evidence="7" id="KW-1185">Reference proteome</keyword>
<sequence>MAIDTALPGGVVSGVDVSSRNKLRSPAHPDHSQEIEILDIRRDTEKLDILEDIKQGLRPKSGAQKTLPTLLLYDEAGLRLFEKITYLDEYYLTNSEIEVLETYASQIADCIQPGSILVELGSGNLRKVNILLQAIERLEKAIEYYALDLDLDELKRTFSAIPATGYKHVKCFGLHGTYDDGLEWLKSPHARGKAKTILWLGSSIGNFRRDEAKSFLKGYQDALEEGDLMLIGIDACKDPSRVYHAYNDKQEVTHRFILNGLVHANRILGQSNIFNLEDWKVIGEFNNVDDCHQAFLSPVRDVRVNGISIRKGEKIRIEESHKYSADETSNLFHVTGLAQEGSWSTKRGDYALHLVSKPRIMFPTNPKKYAAGPVPSQTEWDELWKTWDAISRGMIPKEHLLSKPIDLRHPCLFYLGHIPTFQDVHLSRPTDSPPTEPKYFRNIFERGIDPDVNDPTQVHPHSEVPDTWPPLEDVLKFQESVRARVRSITESEAARHDGRVARSLWLTFEHEAMHVETLLYMLLQSENTTPPPNTRKPDFVALASQALAEKVPNKWFTIPEADISLGLDDPEGESRVDRYFGWDNEKPSRSVHVHSFSAQARPITNREYFEYLQNTGRTTIPASWSDTPYEGQQTPTSNGVNTGTNGANGYTNGVNGSTNAVKDKYVRTVYGAIELEYALDWPVMASYDELAGCAKWMGGRIPTAEETRSIYAYVERTRAKEVQNAHGEMIPAVNGQMSNDGVEESPPSRGLSNGSSITAVASPASPHDLFIDLEGKNVGFKHWHPTPVIQNGNTLAGQCDFGGVWEWTSSVLERHEDFEPMSSYEGYTADFFNGSYNVVLGGSWATHPRIAGRKTFVNWYQRNYPYPWAGARLVRDI</sequence>
<feature type="region of interest" description="Disordered" evidence="3">
    <location>
        <begin position="621"/>
        <end position="644"/>
    </location>
</feature>
<dbReference type="SUPFAM" id="SSF56436">
    <property type="entry name" value="C-type lectin-like"/>
    <property type="match status" value="1"/>
</dbReference>
<accession>A0A6A6Z6M3</accession>
<evidence type="ECO:0000256" key="3">
    <source>
        <dbReference type="SAM" id="MobiDB-lite"/>
    </source>
</evidence>
<dbReference type="NCBIfam" id="TIGR03439">
    <property type="entry name" value="methyl_EasF"/>
    <property type="match status" value="1"/>
</dbReference>
<reference evidence="6 8" key="1">
    <citation type="journal article" date="2020" name="Stud. Mycol.">
        <title>101 Dothideomycetes genomes: a test case for predicting lifestyles and emergence of pathogens.</title>
        <authorList>
            <person name="Haridas S."/>
            <person name="Albert R."/>
            <person name="Binder M."/>
            <person name="Bloem J."/>
            <person name="Labutti K."/>
            <person name="Salamov A."/>
            <person name="Andreopoulos B."/>
            <person name="Baker S."/>
            <person name="Barry K."/>
            <person name="Bills G."/>
            <person name="Bluhm B."/>
            <person name="Cannon C."/>
            <person name="Castanera R."/>
            <person name="Culley D."/>
            <person name="Daum C."/>
            <person name="Ezra D."/>
            <person name="Gonzalez J."/>
            <person name="Henrissat B."/>
            <person name="Kuo A."/>
            <person name="Liang C."/>
            <person name="Lipzen A."/>
            <person name="Lutzoni F."/>
            <person name="Magnuson J."/>
            <person name="Mondo S."/>
            <person name="Nolan M."/>
            <person name="Ohm R."/>
            <person name="Pangilinan J."/>
            <person name="Park H.-J."/>
            <person name="Ramirez L."/>
            <person name="Alfaro M."/>
            <person name="Sun H."/>
            <person name="Tritt A."/>
            <person name="Yoshinaga Y."/>
            <person name="Zwiers L.-H."/>
            <person name="Turgeon B."/>
            <person name="Goodwin S."/>
            <person name="Spatafora J."/>
            <person name="Crous P."/>
            <person name="Grigoriev I."/>
        </authorList>
    </citation>
    <scope>NUCLEOTIDE SEQUENCE</scope>
    <source>
        <strain evidence="6 8">CBS 304.34</strain>
    </source>
</reference>
<dbReference type="InterPro" id="IPR051128">
    <property type="entry name" value="EgtD_Methyltrsf_superfamily"/>
</dbReference>
<evidence type="ECO:0000259" key="4">
    <source>
        <dbReference type="Pfam" id="PF03781"/>
    </source>
</evidence>